<reference evidence="1 2" key="1">
    <citation type="journal article" date="2016" name="Nat. Commun.">
        <title>Thousands of microbial genomes shed light on interconnected biogeochemical processes in an aquifer system.</title>
        <authorList>
            <person name="Anantharaman K."/>
            <person name="Brown C.T."/>
            <person name="Hug L.A."/>
            <person name="Sharon I."/>
            <person name="Castelle C.J."/>
            <person name="Probst A.J."/>
            <person name="Thomas B.C."/>
            <person name="Singh A."/>
            <person name="Wilkins M.J."/>
            <person name="Karaoz U."/>
            <person name="Brodie E.L."/>
            <person name="Williams K.H."/>
            <person name="Hubbard S.S."/>
            <person name="Banfield J.F."/>
        </authorList>
    </citation>
    <scope>NUCLEOTIDE SEQUENCE [LARGE SCALE GENOMIC DNA]</scope>
</reference>
<sequence length="68" mass="7846">MVAEHTPTAEWARCAKHRRMRGNQFVWFKINGSLRRIQAKIEIPEEPCDLCLAEAKAQAETANGHYKH</sequence>
<name>A0A1G2G4V0_9BACT</name>
<accession>A0A1G2G4V0</accession>
<dbReference type="EMBL" id="MHNL01000007">
    <property type="protein sequence ID" value="OGZ45269.1"/>
    <property type="molecule type" value="Genomic_DNA"/>
</dbReference>
<comment type="caution">
    <text evidence="1">The sequence shown here is derived from an EMBL/GenBank/DDBJ whole genome shotgun (WGS) entry which is preliminary data.</text>
</comment>
<proteinExistence type="predicted"/>
<organism evidence="1 2">
    <name type="scientific">Candidatus Ryanbacteria bacterium RIFCSPHIGHO2_01_FULL_48_27</name>
    <dbReference type="NCBI Taxonomy" id="1802115"/>
    <lineage>
        <taxon>Bacteria</taxon>
        <taxon>Candidatus Ryaniibacteriota</taxon>
    </lineage>
</organism>
<dbReference type="STRING" id="1802115.A2756_01460"/>
<gene>
    <name evidence="1" type="ORF">A2756_01460</name>
</gene>
<protein>
    <submittedName>
        <fullName evidence="1">Uncharacterized protein</fullName>
    </submittedName>
</protein>
<dbReference type="AlphaFoldDB" id="A0A1G2G4V0"/>
<evidence type="ECO:0000313" key="1">
    <source>
        <dbReference type="EMBL" id="OGZ45269.1"/>
    </source>
</evidence>
<dbReference type="Proteomes" id="UP000177785">
    <property type="component" value="Unassembled WGS sequence"/>
</dbReference>
<evidence type="ECO:0000313" key="2">
    <source>
        <dbReference type="Proteomes" id="UP000177785"/>
    </source>
</evidence>